<organism evidence="1 2">
    <name type="scientific">Streptomyces adustus</name>
    <dbReference type="NCBI Taxonomy" id="1609272"/>
    <lineage>
        <taxon>Bacteria</taxon>
        <taxon>Bacillati</taxon>
        <taxon>Actinomycetota</taxon>
        <taxon>Actinomycetes</taxon>
        <taxon>Kitasatosporales</taxon>
        <taxon>Streptomycetaceae</taxon>
        <taxon>Streptomyces</taxon>
    </lineage>
</organism>
<keyword evidence="2" id="KW-1185">Reference proteome</keyword>
<dbReference type="Proteomes" id="UP000325849">
    <property type="component" value="Unassembled WGS sequence"/>
</dbReference>
<proteinExistence type="predicted"/>
<gene>
    <name evidence="1" type="ORF">FNH09_36380</name>
</gene>
<evidence type="ECO:0000313" key="2">
    <source>
        <dbReference type="Proteomes" id="UP000325849"/>
    </source>
</evidence>
<sequence length="78" mass="7779">MGLGQRGGGAGDRPPVPPAAVTAVCAYGRCAEVRHRCPRAGPSSLVARAWCAARACAIAVPVGRAEEFGPASPGGHSQ</sequence>
<reference evidence="1 2" key="1">
    <citation type="submission" date="2019-07" db="EMBL/GenBank/DDBJ databases">
        <title>New species of Amycolatopsis and Streptomyces.</title>
        <authorList>
            <person name="Duangmal K."/>
            <person name="Teo W.F.A."/>
            <person name="Lipun K."/>
        </authorList>
    </citation>
    <scope>NUCLEOTIDE SEQUENCE [LARGE SCALE GENOMIC DNA]</scope>
    <source>
        <strain evidence="1 2">NBRC 109810</strain>
    </source>
</reference>
<dbReference type="EMBL" id="VJZD01000227">
    <property type="protein sequence ID" value="MPY36509.1"/>
    <property type="molecule type" value="Genomic_DNA"/>
</dbReference>
<dbReference type="AlphaFoldDB" id="A0A5N8VNC7"/>
<evidence type="ECO:0000313" key="1">
    <source>
        <dbReference type="EMBL" id="MPY36509.1"/>
    </source>
</evidence>
<name>A0A5N8VNC7_9ACTN</name>
<comment type="caution">
    <text evidence="1">The sequence shown here is derived from an EMBL/GenBank/DDBJ whole genome shotgun (WGS) entry which is preliminary data.</text>
</comment>
<accession>A0A5N8VNC7</accession>
<protein>
    <submittedName>
        <fullName evidence="1">Uncharacterized protein</fullName>
    </submittedName>
</protein>